<accession>A0A228HHQ5</accession>
<reference evidence="2" key="1">
    <citation type="submission" date="2017-06" db="EMBL/GenBank/DDBJ databases">
        <authorList>
            <person name="LiPuma J."/>
            <person name="Spilker T."/>
        </authorList>
    </citation>
    <scope>NUCLEOTIDE SEQUENCE [LARGE SCALE GENOMIC DNA]</scope>
    <source>
        <strain evidence="2">AU17325</strain>
    </source>
</reference>
<dbReference type="EMBL" id="NKFA01000054">
    <property type="protein sequence ID" value="OXI29591.1"/>
    <property type="molecule type" value="Genomic_DNA"/>
</dbReference>
<gene>
    <name evidence="1" type="ORF">CFB84_43685</name>
</gene>
<name>A0A228HHQ5_9BURK</name>
<organism evidence="1 2">
    <name type="scientific">Burkholderia aenigmatica</name>
    <dbReference type="NCBI Taxonomy" id="2015348"/>
    <lineage>
        <taxon>Bacteria</taxon>
        <taxon>Pseudomonadati</taxon>
        <taxon>Pseudomonadota</taxon>
        <taxon>Betaproteobacteria</taxon>
        <taxon>Burkholderiales</taxon>
        <taxon>Burkholderiaceae</taxon>
        <taxon>Burkholderia</taxon>
        <taxon>Burkholderia cepacia complex</taxon>
    </lineage>
</organism>
<evidence type="ECO:0000313" key="2">
    <source>
        <dbReference type="Proteomes" id="UP000214600"/>
    </source>
</evidence>
<reference evidence="1 2" key="2">
    <citation type="submission" date="2017-08" db="EMBL/GenBank/DDBJ databases">
        <title>WGS of novel Burkholderia cepaca complex species.</title>
        <authorList>
            <person name="Lipuma J."/>
            <person name="Spilker T."/>
        </authorList>
    </citation>
    <scope>NUCLEOTIDE SEQUENCE [LARGE SCALE GENOMIC DNA]</scope>
    <source>
        <strain evidence="1 2">AU17325</strain>
    </source>
</reference>
<evidence type="ECO:0000313" key="1">
    <source>
        <dbReference type="EMBL" id="OXI29591.1"/>
    </source>
</evidence>
<comment type="caution">
    <text evidence="1">The sequence shown here is derived from an EMBL/GenBank/DDBJ whole genome shotgun (WGS) entry which is preliminary data.</text>
</comment>
<protein>
    <submittedName>
        <fullName evidence="1">Uncharacterized protein</fullName>
    </submittedName>
</protein>
<dbReference type="Proteomes" id="UP000214600">
    <property type="component" value="Unassembled WGS sequence"/>
</dbReference>
<dbReference type="AlphaFoldDB" id="A0A228HHQ5"/>
<proteinExistence type="predicted"/>
<sequence>MVVDGNRLAKMLRARRRRTDIPLAELRLVLEGLGILSAHAHDHDDIGKLGGMWAAAISSRRMATVLVLSRISYADNRRSPVTQTGLAELIFAQEKLDTDLVEQATTALEQWGADARGRYGTCFLFRITLYCFREDVYAPLWYSGLLPDSAPWLLKVLREELSMGADAAALPMRLARSRLAPFRALGLASMLAEMQHGAGSTALATASQVLREAGISDTDSAWLLSYLAAQILSHMPRMSFQADMQQLLSSLAAQWPQTELTDAQIGNVTRAFWRDPRHLGELICKLRAGGDTRSLLRAAIRSMSINLHLCEDMSEDEATRASSLDKNTITSNVTLLAQLLLTMDKLLNKPAGRESAIVVGQPLKQRVGFLSSPYVAARQPTIWRQEAIRALISVSVLLEVLNQTPPEQQGTQDPLIQPTLETAACVFAILGEHTDRLGLECLPENLMLKLCHFERPDWHPAERTQAYMLNRALPVLLRTFAAWAQPDPERFDAAQAEALFVEAAHASIYGRNRRFGEAILVAWLDLASSYVLIRGSEEELVLIERLWSNIPLQLQARSPLPAGNFADIGSVVCQAARGDTQAISLLKANARWSSSQLVSLLDAPAAAPSSQGPC</sequence>